<feature type="domain" description="EGF-like" evidence="7">
    <location>
        <begin position="6"/>
        <end position="42"/>
    </location>
</feature>
<dbReference type="PROSITE" id="PS01186">
    <property type="entry name" value="EGF_2"/>
    <property type="match status" value="2"/>
</dbReference>
<protein>
    <recommendedName>
        <fullName evidence="7">EGF-like domain-containing protein</fullName>
    </recommendedName>
</protein>
<evidence type="ECO:0000256" key="5">
    <source>
        <dbReference type="ARBA" id="ARBA00023180"/>
    </source>
</evidence>
<dbReference type="PROSITE" id="PS00022">
    <property type="entry name" value="EGF_1"/>
    <property type="match status" value="1"/>
</dbReference>
<evidence type="ECO:0000256" key="2">
    <source>
        <dbReference type="ARBA" id="ARBA00022729"/>
    </source>
</evidence>
<dbReference type="Pfam" id="PF12661">
    <property type="entry name" value="hEGF"/>
    <property type="match status" value="1"/>
</dbReference>
<gene>
    <name evidence="8" type="ORF">M9458_042724</name>
</gene>
<dbReference type="GO" id="GO:0007417">
    <property type="term" value="P:central nervous system development"/>
    <property type="evidence" value="ECO:0007669"/>
    <property type="project" value="UniProtKB-ARBA"/>
</dbReference>
<dbReference type="InterPro" id="IPR001881">
    <property type="entry name" value="EGF-like_Ca-bd_dom"/>
</dbReference>
<keyword evidence="2" id="KW-0732">Signal</keyword>
<dbReference type="FunFam" id="2.10.25.10:FF:000004">
    <property type="entry name" value="Neurogenic locus notch 1"/>
    <property type="match status" value="2"/>
</dbReference>
<reference evidence="8 9" key="1">
    <citation type="submission" date="2024-05" db="EMBL/GenBank/DDBJ databases">
        <title>Genome sequencing and assembly of Indian major carp, Cirrhinus mrigala (Hamilton, 1822).</title>
        <authorList>
            <person name="Mohindra V."/>
            <person name="Chowdhury L.M."/>
            <person name="Lal K."/>
            <person name="Jena J.K."/>
        </authorList>
    </citation>
    <scope>NUCLEOTIDE SEQUENCE [LARGE SCALE GENOMIC DNA]</scope>
    <source>
        <strain evidence="8">CM1030</strain>
        <tissue evidence="8">Blood</tissue>
    </source>
</reference>
<comment type="caution">
    <text evidence="8">The sequence shown here is derived from an EMBL/GenBank/DDBJ whole genome shotgun (WGS) entry which is preliminary data.</text>
</comment>
<name>A0ABD0NMY5_CIRMR</name>
<dbReference type="PROSITE" id="PS00010">
    <property type="entry name" value="ASX_HYDROXYL"/>
    <property type="match status" value="3"/>
</dbReference>
<dbReference type="PRINTS" id="PR00010">
    <property type="entry name" value="EGFBLOOD"/>
</dbReference>
<dbReference type="InterPro" id="IPR013032">
    <property type="entry name" value="EGF-like_CS"/>
</dbReference>
<dbReference type="FunFam" id="2.10.25.10:FF:000279">
    <property type="entry name" value="Neurogenic locus notch 1"/>
    <property type="match status" value="1"/>
</dbReference>
<organism evidence="8 9">
    <name type="scientific">Cirrhinus mrigala</name>
    <name type="common">Mrigala</name>
    <dbReference type="NCBI Taxonomy" id="683832"/>
    <lineage>
        <taxon>Eukaryota</taxon>
        <taxon>Metazoa</taxon>
        <taxon>Chordata</taxon>
        <taxon>Craniata</taxon>
        <taxon>Vertebrata</taxon>
        <taxon>Euteleostomi</taxon>
        <taxon>Actinopterygii</taxon>
        <taxon>Neopterygii</taxon>
        <taxon>Teleostei</taxon>
        <taxon>Ostariophysi</taxon>
        <taxon>Cypriniformes</taxon>
        <taxon>Cyprinidae</taxon>
        <taxon>Labeoninae</taxon>
        <taxon>Labeonini</taxon>
        <taxon>Cirrhinus</taxon>
    </lineage>
</organism>
<dbReference type="SMART" id="SM00179">
    <property type="entry name" value="EGF_CA"/>
    <property type="match status" value="3"/>
</dbReference>
<sequence length="112" mass="12008">SMCNINIDDCALNPCHNGGTCIDGVNTFTCLCPEGFRDATCLSKHNECASNPCIHGNCLDQINSYRCMCEAGWTGRNCDININECLSNPCVNGGTCKDMTSGYVCTCRAGFS</sequence>
<proteinExistence type="predicted"/>
<dbReference type="AlphaFoldDB" id="A0ABD0NMY5"/>
<feature type="disulfide bond" evidence="6">
    <location>
        <begin position="69"/>
        <end position="78"/>
    </location>
</feature>
<keyword evidence="4 6" id="KW-1015">Disulfide bond</keyword>
<dbReference type="SUPFAM" id="SSF57196">
    <property type="entry name" value="EGF/Laminin"/>
    <property type="match status" value="3"/>
</dbReference>
<feature type="disulfide bond" evidence="6">
    <location>
        <begin position="48"/>
        <end position="58"/>
    </location>
</feature>
<evidence type="ECO:0000313" key="9">
    <source>
        <dbReference type="Proteomes" id="UP001529510"/>
    </source>
</evidence>
<dbReference type="PROSITE" id="PS50026">
    <property type="entry name" value="EGF_3"/>
    <property type="match status" value="3"/>
</dbReference>
<dbReference type="SMART" id="SM00181">
    <property type="entry name" value="EGF"/>
    <property type="match status" value="3"/>
</dbReference>
<dbReference type="CDD" id="cd00054">
    <property type="entry name" value="EGF_CA"/>
    <property type="match status" value="3"/>
</dbReference>
<evidence type="ECO:0000256" key="4">
    <source>
        <dbReference type="ARBA" id="ARBA00023157"/>
    </source>
</evidence>
<keyword evidence="1 6" id="KW-0245">EGF-like domain</keyword>
<dbReference type="PROSITE" id="PS01187">
    <property type="entry name" value="EGF_CA"/>
    <property type="match status" value="1"/>
</dbReference>
<dbReference type="Pfam" id="PF00008">
    <property type="entry name" value="EGF"/>
    <property type="match status" value="2"/>
</dbReference>
<comment type="caution">
    <text evidence="6">Lacks conserved residue(s) required for the propagation of feature annotation.</text>
</comment>
<dbReference type="Proteomes" id="UP001529510">
    <property type="component" value="Unassembled WGS sequence"/>
</dbReference>
<feature type="non-terminal residue" evidence="8">
    <location>
        <position position="1"/>
    </location>
</feature>
<keyword evidence="5" id="KW-0325">Glycoprotein</keyword>
<feature type="disulfide bond" evidence="6">
    <location>
        <begin position="32"/>
        <end position="41"/>
    </location>
</feature>
<evidence type="ECO:0000256" key="1">
    <source>
        <dbReference type="ARBA" id="ARBA00022536"/>
    </source>
</evidence>
<dbReference type="Gene3D" id="2.10.25.10">
    <property type="entry name" value="Laminin"/>
    <property type="match status" value="3"/>
</dbReference>
<feature type="domain" description="EGF-like" evidence="7">
    <location>
        <begin position="44"/>
        <end position="79"/>
    </location>
</feature>
<accession>A0ABD0NMY5</accession>
<feature type="non-terminal residue" evidence="8">
    <location>
        <position position="112"/>
    </location>
</feature>
<dbReference type="InterPro" id="IPR000742">
    <property type="entry name" value="EGF"/>
</dbReference>
<dbReference type="InterPro" id="IPR018097">
    <property type="entry name" value="EGF_Ca-bd_CS"/>
</dbReference>
<keyword evidence="9" id="KW-1185">Reference proteome</keyword>
<evidence type="ECO:0000259" key="7">
    <source>
        <dbReference type="PROSITE" id="PS50026"/>
    </source>
</evidence>
<evidence type="ECO:0000313" key="8">
    <source>
        <dbReference type="EMBL" id="KAL0163328.1"/>
    </source>
</evidence>
<dbReference type="PANTHER" id="PTHR12916">
    <property type="entry name" value="CYTOCHROME C OXIDASE POLYPEPTIDE VIC-2"/>
    <property type="match status" value="1"/>
</dbReference>
<dbReference type="EMBL" id="JAMKFB020000021">
    <property type="protein sequence ID" value="KAL0163328.1"/>
    <property type="molecule type" value="Genomic_DNA"/>
</dbReference>
<evidence type="ECO:0000256" key="3">
    <source>
        <dbReference type="ARBA" id="ARBA00022737"/>
    </source>
</evidence>
<dbReference type="PANTHER" id="PTHR12916:SF9">
    <property type="entry name" value="NEUROGENIC LOCUS NOTCH HOMOLOG PROTEIN 1-RELATED"/>
    <property type="match status" value="1"/>
</dbReference>
<evidence type="ECO:0000256" key="6">
    <source>
        <dbReference type="PROSITE-ProRule" id="PRU00076"/>
    </source>
</evidence>
<keyword evidence="3" id="KW-0677">Repeat</keyword>
<feature type="domain" description="EGF-like" evidence="7">
    <location>
        <begin position="81"/>
        <end position="112"/>
    </location>
</feature>
<dbReference type="InterPro" id="IPR000152">
    <property type="entry name" value="EGF-type_Asp/Asn_hydroxyl_site"/>
</dbReference>